<proteinExistence type="predicted"/>
<organism evidence="1 2">
    <name type="scientific">Nicotiana tabacum</name>
    <name type="common">Common tobacco</name>
    <dbReference type="NCBI Taxonomy" id="4097"/>
    <lineage>
        <taxon>Eukaryota</taxon>
        <taxon>Viridiplantae</taxon>
        <taxon>Streptophyta</taxon>
        <taxon>Embryophyta</taxon>
        <taxon>Tracheophyta</taxon>
        <taxon>Spermatophyta</taxon>
        <taxon>Magnoliopsida</taxon>
        <taxon>eudicotyledons</taxon>
        <taxon>Gunneridae</taxon>
        <taxon>Pentapetalae</taxon>
        <taxon>asterids</taxon>
        <taxon>lamiids</taxon>
        <taxon>Solanales</taxon>
        <taxon>Solanaceae</taxon>
        <taxon>Nicotianoideae</taxon>
        <taxon>Nicotianeae</taxon>
        <taxon>Nicotiana</taxon>
    </lineage>
</organism>
<keyword evidence="1" id="KW-1185">Reference proteome</keyword>
<name>A0AC58TKU2_TOBAC</name>
<accession>A0AC58TKU2</accession>
<reference evidence="1" key="1">
    <citation type="journal article" date="2014" name="Nat. Commun.">
        <title>The tobacco genome sequence and its comparison with those of tomato and potato.</title>
        <authorList>
            <person name="Sierro N."/>
            <person name="Battey J.N."/>
            <person name="Ouadi S."/>
            <person name="Bakaher N."/>
            <person name="Bovet L."/>
            <person name="Willig A."/>
            <person name="Goepfert S."/>
            <person name="Peitsch M.C."/>
            <person name="Ivanov N.V."/>
        </authorList>
    </citation>
    <scope>NUCLEOTIDE SEQUENCE [LARGE SCALE GENOMIC DNA]</scope>
</reference>
<protein>
    <submittedName>
        <fullName evidence="2">Uncharacterized protein LOC142175166</fullName>
    </submittedName>
</protein>
<gene>
    <name evidence="2" type="primary">LOC142175166</name>
</gene>
<reference evidence="2" key="2">
    <citation type="submission" date="2025-08" db="UniProtKB">
        <authorList>
            <consortium name="RefSeq"/>
        </authorList>
    </citation>
    <scope>IDENTIFICATION</scope>
    <source>
        <tissue evidence="2">Leaf</tissue>
    </source>
</reference>
<evidence type="ECO:0000313" key="1">
    <source>
        <dbReference type="Proteomes" id="UP000790787"/>
    </source>
</evidence>
<dbReference type="Proteomes" id="UP000790787">
    <property type="component" value="Chromosome 21"/>
</dbReference>
<dbReference type="RefSeq" id="XP_075097846.1">
    <property type="nucleotide sequence ID" value="XM_075241745.1"/>
</dbReference>
<evidence type="ECO:0000313" key="2">
    <source>
        <dbReference type="RefSeq" id="XP_075097846.1"/>
    </source>
</evidence>
<sequence>MAPSSVATEVEVRWIVDTGASNHMVKSLKILEESRSADETSIGKDLFNERVRGIGKEDEGLYIYISGNKYQTNGGGNNNLDSGRSFVNTIKYDSSSVSLWHRRLGHVPLDVLGKLKCFQHLKCNSDTKQCIVCPIAKKIRLPFPLSTSVATACFTYFMLMFGGLIEQFFIMIKNVHSCTVNFLRTDNACYVTDVKRGDKFSPRASPVIFLRYSMTQKGYRIIDIPQVLLPNDVSISYFSPSLISYSPHTPFSLSSPISTSPSHHSIDQPTQVPVEPEPLSTSNDQLIEASHPRRSGRTSKPPIWLKDYVTLSQGKANCSYPLSACVSYENISDSYAKALSSYSAVVEPQSYAEAVKDPKWIEAIKAEISALEENHTWSIVELPTRKVPIGCKWVFKVKYTSSGEVERYKARLVAKDYSQKEGLDYTETFSPVAKMVIVRSVIAVAAAKQRSLFQMDVLNAFLHGELLEEVYMDVPQGFASQEASSHKVCKLYRSLYGLKQAPKQWNRKLTDALVQLGFIQSYFDYSLFTKKVQAELVVVLVYVDDLIISGSSLGLITQTRNDLKLKFKMKDLGELKFFLGIEVARSKDRIIMSQRKYALELISEMGLAGAKPAGTPLESNLKLTSIEYDTAVGASECEDKLIEDIGWISKDMKDFPPSRTYDFHRIRLSAEFYMYL</sequence>